<evidence type="ECO:0000256" key="10">
    <source>
        <dbReference type="ARBA" id="ARBA00023201"/>
    </source>
</evidence>
<evidence type="ECO:0000256" key="3">
    <source>
        <dbReference type="ARBA" id="ARBA00022448"/>
    </source>
</evidence>
<feature type="domain" description="Cation/H+ exchanger transmembrane" evidence="13">
    <location>
        <begin position="26"/>
        <end position="432"/>
    </location>
</feature>
<keyword evidence="10" id="KW-0739">Sodium transport</keyword>
<dbReference type="FunFam" id="1.20.1530.20:FF:000015">
    <property type="entry name" value="Na(+)/H(+) antiporter 2"/>
    <property type="match status" value="1"/>
</dbReference>
<dbReference type="GO" id="GO:0036376">
    <property type="term" value="P:sodium ion export across plasma membrane"/>
    <property type="evidence" value="ECO:0007669"/>
    <property type="project" value="InterPro"/>
</dbReference>
<dbReference type="OrthoDB" id="2190219at2759"/>
<proteinExistence type="inferred from homology"/>
<evidence type="ECO:0000256" key="8">
    <source>
        <dbReference type="ARBA" id="ARBA00023065"/>
    </source>
</evidence>
<dbReference type="GO" id="GO:0015385">
    <property type="term" value="F:sodium:proton antiporter activity"/>
    <property type="evidence" value="ECO:0007669"/>
    <property type="project" value="InterPro"/>
</dbReference>
<accession>A0A168R6T0</accession>
<dbReference type="InterPro" id="IPR004712">
    <property type="entry name" value="Na+/H+_antiporter_fungi"/>
</dbReference>
<feature type="transmembrane region" description="Helical" evidence="12">
    <location>
        <begin position="411"/>
        <end position="434"/>
    </location>
</feature>
<feature type="compositionally biased region" description="Polar residues" evidence="11">
    <location>
        <begin position="490"/>
        <end position="502"/>
    </location>
</feature>
<keyword evidence="15" id="KW-1185">Reference proteome</keyword>
<reference evidence="14" key="1">
    <citation type="submission" date="2016-04" db="EMBL/GenBank/DDBJ databases">
        <authorList>
            <person name="Evans L.H."/>
            <person name="Alamgir A."/>
            <person name="Owens N."/>
            <person name="Weber N.D."/>
            <person name="Virtaneva K."/>
            <person name="Barbian K."/>
            <person name="Babar A."/>
            <person name="Rosenke K."/>
        </authorList>
    </citation>
    <scope>NUCLEOTIDE SEQUENCE [LARGE SCALE GENOMIC DNA]</scope>
    <source>
        <strain evidence="14">CBS 101.48</strain>
    </source>
</reference>
<feature type="compositionally biased region" description="Low complexity" evidence="11">
    <location>
        <begin position="586"/>
        <end position="595"/>
    </location>
</feature>
<feature type="region of interest" description="Disordered" evidence="11">
    <location>
        <begin position="466"/>
        <end position="522"/>
    </location>
</feature>
<comment type="subcellular location">
    <subcellularLocation>
        <location evidence="1">Membrane</location>
        <topology evidence="1">Multi-pass membrane protein</topology>
    </subcellularLocation>
</comment>
<feature type="transmembrane region" description="Helical" evidence="12">
    <location>
        <begin position="253"/>
        <end position="272"/>
    </location>
</feature>
<name>A0A168R6T0_ABSGL</name>
<feature type="transmembrane region" description="Helical" evidence="12">
    <location>
        <begin position="39"/>
        <end position="56"/>
    </location>
</feature>
<dbReference type="STRING" id="4829.A0A168R6T0"/>
<evidence type="ECO:0000313" key="14">
    <source>
        <dbReference type="EMBL" id="SAM06197.1"/>
    </source>
</evidence>
<feature type="transmembrane region" description="Helical" evidence="12">
    <location>
        <begin position="371"/>
        <end position="391"/>
    </location>
</feature>
<dbReference type="InterPro" id="IPR006153">
    <property type="entry name" value="Cation/H_exchanger_TM"/>
</dbReference>
<evidence type="ECO:0000313" key="15">
    <source>
        <dbReference type="Proteomes" id="UP000078561"/>
    </source>
</evidence>
<organism evidence="14">
    <name type="scientific">Absidia glauca</name>
    <name type="common">Pin mould</name>
    <dbReference type="NCBI Taxonomy" id="4829"/>
    <lineage>
        <taxon>Eukaryota</taxon>
        <taxon>Fungi</taxon>
        <taxon>Fungi incertae sedis</taxon>
        <taxon>Mucoromycota</taxon>
        <taxon>Mucoromycotina</taxon>
        <taxon>Mucoromycetes</taxon>
        <taxon>Mucorales</taxon>
        <taxon>Cunninghamellaceae</taxon>
        <taxon>Absidia</taxon>
    </lineage>
</organism>
<feature type="compositionally biased region" description="Low complexity" evidence="11">
    <location>
        <begin position="627"/>
        <end position="642"/>
    </location>
</feature>
<feature type="compositionally biased region" description="Polar residues" evidence="11">
    <location>
        <begin position="509"/>
        <end position="522"/>
    </location>
</feature>
<dbReference type="FunCoup" id="A0A168R6T0">
    <property type="interactions" value="149"/>
</dbReference>
<gene>
    <name evidence="14" type="primary">ABSGL_12075.1 scaffold 12487</name>
</gene>
<feature type="transmembrane region" description="Helical" evidence="12">
    <location>
        <begin position="133"/>
        <end position="154"/>
    </location>
</feature>
<dbReference type="EMBL" id="LT554510">
    <property type="protein sequence ID" value="SAM06197.1"/>
    <property type="molecule type" value="Genomic_DNA"/>
</dbReference>
<evidence type="ECO:0000256" key="2">
    <source>
        <dbReference type="ARBA" id="ARBA00005248"/>
    </source>
</evidence>
<dbReference type="PANTHER" id="PTHR31382:SF1">
    <property type="entry name" value="SODIUM ION_PROTON EXCHANGER (EUROFUNG)"/>
    <property type="match status" value="1"/>
</dbReference>
<evidence type="ECO:0000256" key="5">
    <source>
        <dbReference type="ARBA" id="ARBA00022692"/>
    </source>
</evidence>
<protein>
    <recommendedName>
        <fullName evidence="13">Cation/H+ exchanger transmembrane domain-containing protein</fullName>
    </recommendedName>
</protein>
<evidence type="ECO:0000256" key="12">
    <source>
        <dbReference type="SAM" id="Phobius"/>
    </source>
</evidence>
<dbReference type="AlphaFoldDB" id="A0A168R6T0"/>
<dbReference type="GO" id="GO:0120029">
    <property type="term" value="P:proton export across plasma membrane"/>
    <property type="evidence" value="ECO:0007669"/>
    <property type="project" value="InterPro"/>
</dbReference>
<keyword evidence="3" id="KW-0813">Transport</keyword>
<evidence type="ECO:0000256" key="4">
    <source>
        <dbReference type="ARBA" id="ARBA00022449"/>
    </source>
</evidence>
<evidence type="ECO:0000256" key="9">
    <source>
        <dbReference type="ARBA" id="ARBA00023136"/>
    </source>
</evidence>
<dbReference type="GO" id="GO:0005886">
    <property type="term" value="C:plasma membrane"/>
    <property type="evidence" value="ECO:0007669"/>
    <property type="project" value="InterPro"/>
</dbReference>
<keyword evidence="5 12" id="KW-0812">Transmembrane</keyword>
<dbReference type="Pfam" id="PF00999">
    <property type="entry name" value="Na_H_Exchanger"/>
    <property type="match status" value="1"/>
</dbReference>
<dbReference type="Proteomes" id="UP000078561">
    <property type="component" value="Unassembled WGS sequence"/>
</dbReference>
<keyword evidence="7" id="KW-0915">Sodium</keyword>
<keyword evidence="9 12" id="KW-0472">Membrane</keyword>
<feature type="transmembrane region" description="Helical" evidence="12">
    <location>
        <begin position="105"/>
        <end position="127"/>
    </location>
</feature>
<keyword evidence="8" id="KW-0406">Ion transport</keyword>
<evidence type="ECO:0000259" key="13">
    <source>
        <dbReference type="Pfam" id="PF00999"/>
    </source>
</evidence>
<feature type="region of interest" description="Disordered" evidence="11">
    <location>
        <begin position="537"/>
        <end position="606"/>
    </location>
</feature>
<feature type="transmembrane region" description="Helical" evidence="12">
    <location>
        <begin position="76"/>
        <end position="93"/>
    </location>
</feature>
<dbReference type="GO" id="GO:0042391">
    <property type="term" value="P:regulation of membrane potential"/>
    <property type="evidence" value="ECO:0007669"/>
    <property type="project" value="InterPro"/>
</dbReference>
<feature type="transmembrane region" description="Helical" evidence="12">
    <location>
        <begin position="12"/>
        <end position="30"/>
    </location>
</feature>
<dbReference type="InParanoid" id="A0A168R6T0"/>
<dbReference type="OMA" id="EPEWINK"/>
<evidence type="ECO:0000256" key="11">
    <source>
        <dbReference type="SAM" id="MobiDB-lite"/>
    </source>
</evidence>
<keyword evidence="4" id="KW-0050">Antiport</keyword>
<feature type="region of interest" description="Disordered" evidence="11">
    <location>
        <begin position="618"/>
        <end position="667"/>
    </location>
</feature>
<comment type="similarity">
    <text evidence="2">Belongs to the fungal Na(+)/H(+) exchanger family.</text>
</comment>
<dbReference type="PANTHER" id="PTHR31382">
    <property type="entry name" value="NA(+)/H(+) ANTIPORTER"/>
    <property type="match status" value="1"/>
</dbReference>
<feature type="compositionally biased region" description="Acidic residues" evidence="11">
    <location>
        <begin position="543"/>
        <end position="565"/>
    </location>
</feature>
<evidence type="ECO:0000256" key="7">
    <source>
        <dbReference type="ARBA" id="ARBA00023053"/>
    </source>
</evidence>
<keyword evidence="6 12" id="KW-1133">Transmembrane helix</keyword>
<sequence length="716" mass="79696">MAVHVIPGEFTPFTIAIAILSGVILFYGYVSMFVKERMFLSEAFVALIVGIIAGPLVSNGFNPYSWSNTDTITKELTRCVIAIQVMAVGIELPKHYLKKEWRTMFMFLIPIMIFMWLISGLFIWALIPPLDYLHALVIAACVCPTDPILANSVVKGRFAEKHVPAHIRNALSAESSLYYYAFTSGANDGMGFPFLFLAIFLINEDSVGSAIGKWVYITLLFQILLSCVIGAVVGWVACKLLQWSERKHLIDKPSFLSFGIALALFLMSMTGFSGSDDVLACFVAGNAFSWDEWFRKETEEAHFQDVIDMMLNLAVFVYIGTIIPWSEFGNAEIGLSPWRLVVIAILVLLFRRLPIVIALKPLMPAMKTYREAVFSGWFGPMGVGAVFLAMIAKEELEEVYEGKPTPVALELINPVVLFIVLASTLVHGTTIPLFKIGNRIRTRTLSVTSTGSNQVLRLPKIQFGQQLGRKSADDGDRRSRHSHHEGMTEVQRNTIINTLQQQERMEAAQKQSGDSGSGQTATDTDYAAIDMQHQPQNLHEHNNDDDDDDFAEEDFLPGGDDEEDSNTMAPHSIRFLEPVNPRTTIGSSSSPSGNSTNMEKNEHSVSSFRGWLQRNNNAKDAATSPVTTPLADDTTAPLDADPQQQQEPLFTAPKRQKSQELDPKHPNINVWDEEHHIIVEDTDGTRHEVVDKAGDWKPQVQAVIDTMEKDIAKNTE</sequence>
<feature type="transmembrane region" description="Helical" evidence="12">
    <location>
        <begin position="177"/>
        <end position="202"/>
    </location>
</feature>
<feature type="transmembrane region" description="Helical" evidence="12">
    <location>
        <begin position="214"/>
        <end position="241"/>
    </location>
</feature>
<evidence type="ECO:0000256" key="6">
    <source>
        <dbReference type="ARBA" id="ARBA00022989"/>
    </source>
</evidence>
<evidence type="ECO:0000256" key="1">
    <source>
        <dbReference type="ARBA" id="ARBA00004141"/>
    </source>
</evidence>
<feature type="transmembrane region" description="Helical" evidence="12">
    <location>
        <begin position="338"/>
        <end position="359"/>
    </location>
</feature>